<dbReference type="EMBL" id="ML976983">
    <property type="protein sequence ID" value="KAF1960207.1"/>
    <property type="molecule type" value="Genomic_DNA"/>
</dbReference>
<dbReference type="Proteomes" id="UP000800035">
    <property type="component" value="Unassembled WGS sequence"/>
</dbReference>
<sequence length="161" mass="18283">MIVSLRPCLNVTVTFLAAHLPGIFSQQPGRSLNFILEHSHSFNKDILSLLDPTFIYSDRLSAPEARCPNRWPAYDTTIGSVRRLAILPARLAHCICIRKQPTRRVNKKGLTDHALSHDCLFRPPCFYNLNEFKSSKITLFISTTSHFSVLDSTHTPHRLTN</sequence>
<dbReference type="AlphaFoldDB" id="A0A6A5UGJ6"/>
<accession>A0A6A5UGJ6</accession>
<proteinExistence type="predicted"/>
<keyword evidence="2" id="KW-1185">Reference proteome</keyword>
<evidence type="ECO:0000313" key="2">
    <source>
        <dbReference type="Proteomes" id="UP000800035"/>
    </source>
</evidence>
<gene>
    <name evidence="1" type="ORF">CC80DRAFT_288443</name>
</gene>
<evidence type="ECO:0000313" key="1">
    <source>
        <dbReference type="EMBL" id="KAF1960207.1"/>
    </source>
</evidence>
<reference evidence="1" key="1">
    <citation type="journal article" date="2020" name="Stud. Mycol.">
        <title>101 Dothideomycetes genomes: a test case for predicting lifestyles and emergence of pathogens.</title>
        <authorList>
            <person name="Haridas S."/>
            <person name="Albert R."/>
            <person name="Binder M."/>
            <person name="Bloem J."/>
            <person name="Labutti K."/>
            <person name="Salamov A."/>
            <person name="Andreopoulos B."/>
            <person name="Baker S."/>
            <person name="Barry K."/>
            <person name="Bills G."/>
            <person name="Bluhm B."/>
            <person name="Cannon C."/>
            <person name="Castanera R."/>
            <person name="Culley D."/>
            <person name="Daum C."/>
            <person name="Ezra D."/>
            <person name="Gonzalez J."/>
            <person name="Henrissat B."/>
            <person name="Kuo A."/>
            <person name="Liang C."/>
            <person name="Lipzen A."/>
            <person name="Lutzoni F."/>
            <person name="Magnuson J."/>
            <person name="Mondo S."/>
            <person name="Nolan M."/>
            <person name="Ohm R."/>
            <person name="Pangilinan J."/>
            <person name="Park H.-J."/>
            <person name="Ramirez L."/>
            <person name="Alfaro M."/>
            <person name="Sun H."/>
            <person name="Tritt A."/>
            <person name="Yoshinaga Y."/>
            <person name="Zwiers L.-H."/>
            <person name="Turgeon B."/>
            <person name="Goodwin S."/>
            <person name="Spatafora J."/>
            <person name="Crous P."/>
            <person name="Grigoriev I."/>
        </authorList>
    </citation>
    <scope>NUCLEOTIDE SEQUENCE</scope>
    <source>
        <strain evidence="1">CBS 675.92</strain>
    </source>
</reference>
<organism evidence="1 2">
    <name type="scientific">Byssothecium circinans</name>
    <dbReference type="NCBI Taxonomy" id="147558"/>
    <lineage>
        <taxon>Eukaryota</taxon>
        <taxon>Fungi</taxon>
        <taxon>Dikarya</taxon>
        <taxon>Ascomycota</taxon>
        <taxon>Pezizomycotina</taxon>
        <taxon>Dothideomycetes</taxon>
        <taxon>Pleosporomycetidae</taxon>
        <taxon>Pleosporales</taxon>
        <taxon>Massarineae</taxon>
        <taxon>Massarinaceae</taxon>
        <taxon>Byssothecium</taxon>
    </lineage>
</organism>
<protein>
    <submittedName>
        <fullName evidence="1">Uncharacterized protein</fullName>
    </submittedName>
</protein>
<name>A0A6A5UGJ6_9PLEO</name>